<dbReference type="GO" id="GO:0016787">
    <property type="term" value="F:hydrolase activity"/>
    <property type="evidence" value="ECO:0007669"/>
    <property type="project" value="UniProtKB-KW"/>
</dbReference>
<dbReference type="InterPro" id="IPR052626">
    <property type="entry name" value="SWT1_Regulator"/>
</dbReference>
<evidence type="ECO:0000259" key="5">
    <source>
        <dbReference type="SMART" id="SM00670"/>
    </source>
</evidence>
<evidence type="ECO:0000313" key="7">
    <source>
        <dbReference type="Proteomes" id="UP000285970"/>
    </source>
</evidence>
<evidence type="ECO:0000313" key="6">
    <source>
        <dbReference type="EMBL" id="RWR22856.1"/>
    </source>
</evidence>
<dbReference type="InterPro" id="IPR002716">
    <property type="entry name" value="PIN_dom"/>
</dbReference>
<dbReference type="GO" id="GO:0004518">
    <property type="term" value="F:nuclease activity"/>
    <property type="evidence" value="ECO:0007669"/>
    <property type="project" value="UniProtKB-KW"/>
</dbReference>
<keyword evidence="4" id="KW-0460">Magnesium</keyword>
<dbReference type="EMBL" id="RBZY01000003">
    <property type="protein sequence ID" value="RWR22856.1"/>
    <property type="molecule type" value="Genomic_DNA"/>
</dbReference>
<dbReference type="InterPro" id="IPR029060">
    <property type="entry name" value="PIN-like_dom_sf"/>
</dbReference>
<keyword evidence="2" id="KW-0479">Metal-binding</keyword>
<dbReference type="PANTHER" id="PTHR16161">
    <property type="entry name" value="TRANSCRIPTIONAL PROTEIN SWT1"/>
    <property type="match status" value="1"/>
</dbReference>
<dbReference type="PANTHER" id="PTHR16161:SF0">
    <property type="entry name" value="TRANSCRIPTIONAL PROTEIN SWT1"/>
    <property type="match status" value="1"/>
</dbReference>
<dbReference type="RefSeq" id="WP_128216373.1">
    <property type="nucleotide sequence ID" value="NZ_RBZY01000003.1"/>
</dbReference>
<sequence>MKLTTLHIGVPIFWLQASVEHSVIRKPTAFERMIMRLSRRGIENPEVGAATLRAAFEEHLGASGVPRLLESSATELLRLGIIHSTEAGTGVSVLDQPIRTLTLSTAGQEFYNRNTLPSNLARDAAEFYYLPWSNSLSSERPSRLVASPPALAFDAHTLSPRDPSSLVRATLAERPPRFLRGESRVVTVEVDVDETVNWLILDVELVVTPEGYLSLHVAGNKAATGWLARLEPTLVQTTILDSVVNRTSRSGSAFPSEFSHNITSLVLADPVHGIGARTVELPDLTVRIQLDAEHASASWLSEGDSERTLGAPLSTGWPADLESVTVRDGRGVACRKVGELPLTWGGQQVFAPVQIELDAETAGPAWDAISDALAVELAQSDDPSIAALPLAWFSPRPAQALASRVAGRPLDEVLDLSRDFVLAAHEAAPSFVESRVAALLGDVSALISSATASRPVSIDVLSEWTRTLQGALGTNAPLAAVLSPLVTRLAQPRSAIEVREVLRLSRLAGSLPPHLFSTEVLTTLLSDLWRDPSTDLGVPDHAALQTIANYAAAQVELDATLGRQNATFAQESVGRVAAGSVGTALNAAERWLHAVEDPNLARLVDGKLPDGLVSLRADVLKWRETATSNMASALAPGQGALVFDSNSLLDEPEGLRDLRAGQVGVIPNRVIQELDGLKRSANEDTARRARAAHRAIDDVRQLSTLRFESGRPALIPPDLGTIDEPDNQILSVAIAYSRGNVVLVTRDNNLRAKAQATGVSAKGWPEIREARRERQ</sequence>
<gene>
    <name evidence="6" type="ORF">D8Y23_01335</name>
</gene>
<dbReference type="Gene3D" id="3.40.50.1010">
    <property type="entry name" value="5'-nuclease"/>
    <property type="match status" value="1"/>
</dbReference>
<name>A0A3S3L2P1_9MICO</name>
<reference evidence="6 7" key="1">
    <citation type="journal article" date="2018" name="Front. Microbiol.">
        <title>Novel Insights Into Bacterial Dimethylsulfoniopropionate Catabolism in the East China Sea.</title>
        <authorList>
            <person name="Liu J."/>
            <person name="Liu J."/>
            <person name="Zhang S.H."/>
            <person name="Liang J."/>
            <person name="Lin H."/>
            <person name="Song D."/>
            <person name="Yang G.P."/>
            <person name="Todd J.D."/>
            <person name="Zhang X.H."/>
        </authorList>
    </citation>
    <scope>NUCLEOTIDE SEQUENCE [LARGE SCALE GENOMIC DNA]</scope>
    <source>
        <strain evidence="6 7">ZYFD042</strain>
    </source>
</reference>
<dbReference type="AlphaFoldDB" id="A0A3S3L2P1"/>
<dbReference type="GO" id="GO:0046872">
    <property type="term" value="F:metal ion binding"/>
    <property type="evidence" value="ECO:0007669"/>
    <property type="project" value="UniProtKB-KW"/>
</dbReference>
<keyword evidence="3" id="KW-0378">Hydrolase</keyword>
<dbReference type="SUPFAM" id="SSF88723">
    <property type="entry name" value="PIN domain-like"/>
    <property type="match status" value="1"/>
</dbReference>
<dbReference type="Pfam" id="PF13638">
    <property type="entry name" value="PIN_4"/>
    <property type="match status" value="1"/>
</dbReference>
<evidence type="ECO:0000256" key="4">
    <source>
        <dbReference type="ARBA" id="ARBA00022842"/>
    </source>
</evidence>
<accession>A0A3S3L2P1</accession>
<dbReference type="SMART" id="SM00670">
    <property type="entry name" value="PINc"/>
    <property type="match status" value="1"/>
</dbReference>
<evidence type="ECO:0000256" key="3">
    <source>
        <dbReference type="ARBA" id="ARBA00022801"/>
    </source>
</evidence>
<protein>
    <recommendedName>
        <fullName evidence="5">PIN domain-containing protein</fullName>
    </recommendedName>
</protein>
<dbReference type="OrthoDB" id="9155983at2"/>
<organism evidence="6 7">
    <name type="scientific">Microbacterium enclense</name>
    <dbReference type="NCBI Taxonomy" id="993073"/>
    <lineage>
        <taxon>Bacteria</taxon>
        <taxon>Bacillati</taxon>
        <taxon>Actinomycetota</taxon>
        <taxon>Actinomycetes</taxon>
        <taxon>Micrococcales</taxon>
        <taxon>Microbacteriaceae</taxon>
        <taxon>Microbacterium</taxon>
    </lineage>
</organism>
<dbReference type="Proteomes" id="UP000285970">
    <property type="component" value="Unassembled WGS sequence"/>
</dbReference>
<proteinExistence type="predicted"/>
<evidence type="ECO:0000256" key="1">
    <source>
        <dbReference type="ARBA" id="ARBA00022722"/>
    </source>
</evidence>
<keyword evidence="1" id="KW-0540">Nuclease</keyword>
<feature type="domain" description="PIN" evidence="5">
    <location>
        <begin position="639"/>
        <end position="752"/>
    </location>
</feature>
<comment type="caution">
    <text evidence="6">The sequence shown here is derived from an EMBL/GenBank/DDBJ whole genome shotgun (WGS) entry which is preliminary data.</text>
</comment>
<evidence type="ECO:0000256" key="2">
    <source>
        <dbReference type="ARBA" id="ARBA00022723"/>
    </source>
</evidence>